<protein>
    <submittedName>
        <fullName evidence="6">TetR family transcriptional regulator</fullName>
    </submittedName>
</protein>
<keyword evidence="7" id="KW-1185">Reference proteome</keyword>
<reference evidence="6 7" key="1">
    <citation type="submission" date="2019-03" db="EMBL/GenBank/DDBJ databases">
        <title>Genomic Encyclopedia of Type Strains, Phase III (KMG-III): the genomes of soil and plant-associated and newly described type strains.</title>
        <authorList>
            <person name="Whitman W."/>
        </authorList>
    </citation>
    <scope>NUCLEOTIDE SEQUENCE [LARGE SCALE GENOMIC DNA]</scope>
    <source>
        <strain evidence="6 7">VKM Ac-2573</strain>
    </source>
</reference>
<keyword evidence="3" id="KW-0804">Transcription</keyword>
<dbReference type="InterPro" id="IPR001647">
    <property type="entry name" value="HTH_TetR"/>
</dbReference>
<dbReference type="PANTHER" id="PTHR30055:SF234">
    <property type="entry name" value="HTH-TYPE TRANSCRIPTIONAL REGULATOR BETI"/>
    <property type="match status" value="1"/>
</dbReference>
<dbReference type="InterPro" id="IPR023772">
    <property type="entry name" value="DNA-bd_HTH_TetR-type_CS"/>
</dbReference>
<dbReference type="EMBL" id="SODP01000001">
    <property type="protein sequence ID" value="TDW76517.1"/>
    <property type="molecule type" value="Genomic_DNA"/>
</dbReference>
<keyword evidence="1" id="KW-0805">Transcription regulation</keyword>
<evidence type="ECO:0000259" key="5">
    <source>
        <dbReference type="PROSITE" id="PS50977"/>
    </source>
</evidence>
<dbReference type="Gene3D" id="1.10.357.10">
    <property type="entry name" value="Tetracycline Repressor, domain 2"/>
    <property type="match status" value="1"/>
</dbReference>
<comment type="caution">
    <text evidence="6">The sequence shown here is derived from an EMBL/GenBank/DDBJ whole genome shotgun (WGS) entry which is preliminary data.</text>
</comment>
<proteinExistence type="predicted"/>
<evidence type="ECO:0000256" key="2">
    <source>
        <dbReference type="ARBA" id="ARBA00023125"/>
    </source>
</evidence>
<dbReference type="PROSITE" id="PS50977">
    <property type="entry name" value="HTH_TETR_2"/>
    <property type="match status" value="1"/>
</dbReference>
<dbReference type="AlphaFoldDB" id="A0A4V3GHL4"/>
<dbReference type="Pfam" id="PF00440">
    <property type="entry name" value="TetR_N"/>
    <property type="match status" value="1"/>
</dbReference>
<dbReference type="Proteomes" id="UP000295146">
    <property type="component" value="Unassembled WGS sequence"/>
</dbReference>
<dbReference type="PROSITE" id="PS01081">
    <property type="entry name" value="HTH_TETR_1"/>
    <property type="match status" value="1"/>
</dbReference>
<dbReference type="PRINTS" id="PR00455">
    <property type="entry name" value="HTHTETR"/>
</dbReference>
<dbReference type="InterPro" id="IPR009057">
    <property type="entry name" value="Homeodomain-like_sf"/>
</dbReference>
<feature type="domain" description="HTH tetR-type" evidence="5">
    <location>
        <begin position="20"/>
        <end position="80"/>
    </location>
</feature>
<evidence type="ECO:0000256" key="3">
    <source>
        <dbReference type="ARBA" id="ARBA00023163"/>
    </source>
</evidence>
<dbReference type="InterPro" id="IPR050109">
    <property type="entry name" value="HTH-type_TetR-like_transc_reg"/>
</dbReference>
<organism evidence="6 7">
    <name type="scientific">Kribbella pratensis</name>
    <dbReference type="NCBI Taxonomy" id="2512112"/>
    <lineage>
        <taxon>Bacteria</taxon>
        <taxon>Bacillati</taxon>
        <taxon>Actinomycetota</taxon>
        <taxon>Actinomycetes</taxon>
        <taxon>Propionibacteriales</taxon>
        <taxon>Kribbellaceae</taxon>
        <taxon>Kribbella</taxon>
    </lineage>
</organism>
<sequence length="224" mass="24713">MQISTRCYDPAVALRERKKLRTREAISTAAIELFVEHGFDQVSITQVAEAAEVSRRTLFAYFPTKEDLVVHRFADHEDEPARVVRARPADQSPLVALHTHFIERLRAHDPFTGLTDLPQVLDLYRLLRSTPALMARLLQFNETSERELASALHETAGTPEFTARLAAAQIVSVHWTLAMSNFDRCASGTSAPKALPTAVKAANQGFALLSAGLAPLWPTTEGSP</sequence>
<dbReference type="GO" id="GO:0000976">
    <property type="term" value="F:transcription cis-regulatory region binding"/>
    <property type="evidence" value="ECO:0007669"/>
    <property type="project" value="TreeGrafter"/>
</dbReference>
<name>A0A4V3GHL4_9ACTN</name>
<dbReference type="SUPFAM" id="SSF46689">
    <property type="entry name" value="Homeodomain-like"/>
    <property type="match status" value="1"/>
</dbReference>
<gene>
    <name evidence="6" type="ORF">EV653_1674</name>
</gene>
<dbReference type="PANTHER" id="PTHR30055">
    <property type="entry name" value="HTH-TYPE TRANSCRIPTIONAL REGULATOR RUTR"/>
    <property type="match status" value="1"/>
</dbReference>
<accession>A0A4V3GHL4</accession>
<evidence type="ECO:0000256" key="4">
    <source>
        <dbReference type="PROSITE-ProRule" id="PRU00335"/>
    </source>
</evidence>
<evidence type="ECO:0000313" key="6">
    <source>
        <dbReference type="EMBL" id="TDW76517.1"/>
    </source>
</evidence>
<dbReference type="GO" id="GO:0003700">
    <property type="term" value="F:DNA-binding transcription factor activity"/>
    <property type="evidence" value="ECO:0007669"/>
    <property type="project" value="TreeGrafter"/>
</dbReference>
<evidence type="ECO:0000256" key="1">
    <source>
        <dbReference type="ARBA" id="ARBA00023015"/>
    </source>
</evidence>
<evidence type="ECO:0000313" key="7">
    <source>
        <dbReference type="Proteomes" id="UP000295146"/>
    </source>
</evidence>
<keyword evidence="2 4" id="KW-0238">DNA-binding</keyword>
<feature type="DNA-binding region" description="H-T-H motif" evidence="4">
    <location>
        <begin position="43"/>
        <end position="62"/>
    </location>
</feature>